<dbReference type="SUPFAM" id="SSF46785">
    <property type="entry name" value="Winged helix' DNA-binding domain"/>
    <property type="match status" value="1"/>
</dbReference>
<name>A0ABN8QBC1_9CNID</name>
<reference evidence="5 6" key="1">
    <citation type="submission" date="2022-05" db="EMBL/GenBank/DDBJ databases">
        <authorList>
            <consortium name="Genoscope - CEA"/>
            <person name="William W."/>
        </authorList>
    </citation>
    <scope>NUCLEOTIDE SEQUENCE [LARGE SCALE GENOMIC DNA]</scope>
</reference>
<dbReference type="SMART" id="SM00339">
    <property type="entry name" value="FH"/>
    <property type="match status" value="1"/>
</dbReference>
<keyword evidence="6" id="KW-1185">Reference proteome</keyword>
<evidence type="ECO:0000256" key="2">
    <source>
        <dbReference type="PROSITE-ProRule" id="PRU00089"/>
    </source>
</evidence>
<dbReference type="Proteomes" id="UP001159405">
    <property type="component" value="Unassembled WGS sequence"/>
</dbReference>
<dbReference type="Gene3D" id="1.10.10.10">
    <property type="entry name" value="Winged helix-like DNA-binding domain superfamily/Winged helix DNA-binding domain"/>
    <property type="match status" value="1"/>
</dbReference>
<accession>A0ABN8QBC1</accession>
<keyword evidence="1 2" id="KW-0238">DNA-binding</keyword>
<dbReference type="EMBL" id="CALNXK010000119">
    <property type="protein sequence ID" value="CAH3161192.1"/>
    <property type="molecule type" value="Genomic_DNA"/>
</dbReference>
<feature type="region of interest" description="Disordered" evidence="3">
    <location>
        <begin position="20"/>
        <end position="40"/>
    </location>
</feature>
<dbReference type="PANTHER" id="PTHR11829:SF411">
    <property type="entry name" value="FORKHEAD BOX PROTEIN L2"/>
    <property type="match status" value="1"/>
</dbReference>
<gene>
    <name evidence="5" type="ORF">PLOB_00004355</name>
</gene>
<evidence type="ECO:0000313" key="6">
    <source>
        <dbReference type="Proteomes" id="UP001159405"/>
    </source>
</evidence>
<dbReference type="PRINTS" id="PR00053">
    <property type="entry name" value="FORKHEAD"/>
</dbReference>
<comment type="subcellular location">
    <subcellularLocation>
        <location evidence="2">Nucleus</location>
    </subcellularLocation>
</comment>
<dbReference type="PROSITE" id="PS50039">
    <property type="entry name" value="FORK_HEAD_3"/>
    <property type="match status" value="1"/>
</dbReference>
<evidence type="ECO:0000259" key="4">
    <source>
        <dbReference type="PROSITE" id="PS50039"/>
    </source>
</evidence>
<organism evidence="5 6">
    <name type="scientific">Porites lobata</name>
    <dbReference type="NCBI Taxonomy" id="104759"/>
    <lineage>
        <taxon>Eukaryota</taxon>
        <taxon>Metazoa</taxon>
        <taxon>Cnidaria</taxon>
        <taxon>Anthozoa</taxon>
        <taxon>Hexacorallia</taxon>
        <taxon>Scleractinia</taxon>
        <taxon>Fungiina</taxon>
        <taxon>Poritidae</taxon>
        <taxon>Porites</taxon>
    </lineage>
</organism>
<dbReference type="Pfam" id="PF00250">
    <property type="entry name" value="Forkhead"/>
    <property type="match status" value="1"/>
</dbReference>
<dbReference type="InterPro" id="IPR001766">
    <property type="entry name" value="Fork_head_dom"/>
</dbReference>
<feature type="DNA-binding region" description="Fork-head" evidence="2">
    <location>
        <begin position="45"/>
        <end position="141"/>
    </location>
</feature>
<dbReference type="InterPro" id="IPR036390">
    <property type="entry name" value="WH_DNA-bd_sf"/>
</dbReference>
<feature type="compositionally biased region" description="Basic and acidic residues" evidence="3">
    <location>
        <begin position="20"/>
        <end position="29"/>
    </location>
</feature>
<dbReference type="InterPro" id="IPR036388">
    <property type="entry name" value="WH-like_DNA-bd_sf"/>
</dbReference>
<comment type="caution">
    <text evidence="5">The sequence shown here is derived from an EMBL/GenBank/DDBJ whole genome shotgun (WGS) entry which is preliminary data.</text>
</comment>
<evidence type="ECO:0000256" key="1">
    <source>
        <dbReference type="ARBA" id="ARBA00023125"/>
    </source>
</evidence>
<evidence type="ECO:0000256" key="3">
    <source>
        <dbReference type="SAM" id="MobiDB-lite"/>
    </source>
</evidence>
<dbReference type="PANTHER" id="PTHR11829">
    <property type="entry name" value="FORKHEAD BOX PROTEIN"/>
    <property type="match status" value="1"/>
</dbReference>
<proteinExistence type="predicted"/>
<protein>
    <recommendedName>
        <fullName evidence="4">Fork-head domain-containing protein</fullName>
    </recommendedName>
</protein>
<evidence type="ECO:0000313" key="5">
    <source>
        <dbReference type="EMBL" id="CAH3161192.1"/>
    </source>
</evidence>
<feature type="domain" description="Fork-head" evidence="4">
    <location>
        <begin position="45"/>
        <end position="141"/>
    </location>
</feature>
<sequence>MKKADKPGEQVEYFRKRCDVSKEEKREKPNNQTRFKKKTKKRRNAFPLSYIQVISYAILSSPQKRVTLAEIYDFIQNNYPSFTENRVRWKNTVRHNLSLHECFQRGEIAMHKAGCYWRIHPSFLADFLAEFSHGDFSRRKLLPNPPLSQEGTGNLVHNYSTIQSPFFPGYTYNSNPPFPVQSFGSLHFNQGGIPTVYDQHFCLPWHHCILNGTPFS</sequence>
<keyword evidence="2" id="KW-0539">Nucleus</keyword>
<dbReference type="InterPro" id="IPR050211">
    <property type="entry name" value="FOX_domain-containing"/>
</dbReference>